<feature type="domain" description="HTH araC/xylS-type" evidence="5">
    <location>
        <begin position="669"/>
        <end position="768"/>
    </location>
</feature>
<comment type="caution">
    <text evidence="6">The sequence shown here is derived from an EMBL/GenBank/DDBJ whole genome shotgun (WGS) entry which is preliminary data.</text>
</comment>
<gene>
    <name evidence="6" type="ORF">FN960_14085</name>
</gene>
<evidence type="ECO:0000256" key="4">
    <source>
        <dbReference type="SAM" id="Phobius"/>
    </source>
</evidence>
<keyword evidence="3" id="KW-0804">Transcription</keyword>
<feature type="transmembrane region" description="Helical" evidence="4">
    <location>
        <begin position="33"/>
        <end position="53"/>
    </location>
</feature>
<name>A0A553ZXF0_9BACI</name>
<organism evidence="6 7">
    <name type="scientific">Alkalicoccobacillus porphyridii</name>
    <dbReference type="NCBI Taxonomy" id="2597270"/>
    <lineage>
        <taxon>Bacteria</taxon>
        <taxon>Bacillati</taxon>
        <taxon>Bacillota</taxon>
        <taxon>Bacilli</taxon>
        <taxon>Bacillales</taxon>
        <taxon>Bacillaceae</taxon>
        <taxon>Alkalicoccobacillus</taxon>
    </lineage>
</organism>
<evidence type="ECO:0000256" key="3">
    <source>
        <dbReference type="ARBA" id="ARBA00023163"/>
    </source>
</evidence>
<dbReference type="SMART" id="SM00342">
    <property type="entry name" value="HTH_ARAC"/>
    <property type="match status" value="1"/>
</dbReference>
<dbReference type="AlphaFoldDB" id="A0A553ZXF0"/>
<dbReference type="InterPro" id="IPR020449">
    <property type="entry name" value="Tscrpt_reg_AraC-type_HTH"/>
</dbReference>
<dbReference type="OrthoDB" id="1975037at2"/>
<dbReference type="Pfam" id="PF12833">
    <property type="entry name" value="HTH_18"/>
    <property type="match status" value="1"/>
</dbReference>
<sequence length="771" mass="87916">MSTFKLKGLTFGGGRGSKMAFGNLRSKLLYKYIISYLLIFLVPFTIMSVVIYLNAVSSLREEIENSNVYNLEQVKNLTEERLSELDTIAARISFDPRLTPYMVSHGYYSGEATDELRKYKANSAIIEELFIYYNNNETLYSTNGSYSIDALVQNSYQIERLGKENLLNDLSTKIPLLRAVDDVVINEETHENLVVYFAPIAPNSEKPHGTVMFFIEESTIINMIRNILGEIEGNVYVFNEDGQTIASTTSDDSVSTADISSLVNGRTGVSSVQIEGKDYSTVSVQSEVSGWTFITVMDPNQFFGKLFNMQLIITSFLIGMFIVGLILAVLFGKNQYKPIQDLFNIANKGEKQPQLFKGENELETIGKSFATLYEDHELLNETVDLHQPFAREQFLVRLLKGSYKSSDEIQSMMETLNLSFMEGNYFVAIVNFDTGTFCEENINEKDNIIRVISNLSIDQATAYGVDLLYSDSIAIVIGIAFEANDENKHREEVIQVIQTHFEEYFVQVPTIGVGQPYNKTSMINRSYIEALATVEYKFSKPQGSIIYFEDIGTESKHLLGYLKEEQVKYVQSLKQGDHTVATEMLTDMFDAMASRELSINEIKCICFDIINTTLKTVSELGFDKHIPDFNQLIDFKSMDQLHTELQNVVDVICEEVEVKKDSHNIKLRDEILTYIQSNYRKYEISLESVAQEFYLSVSYLSRFIKEQTGETFTQFIQNLRIQYVKEQLTETDEAIKDIVVQVGYKDVANFIRKFKKIEGVTPGQYRKLHKS</sequence>
<keyword evidence="4" id="KW-0472">Membrane</keyword>
<evidence type="ECO:0000256" key="1">
    <source>
        <dbReference type="ARBA" id="ARBA00023015"/>
    </source>
</evidence>
<dbReference type="InterPro" id="IPR009057">
    <property type="entry name" value="Homeodomain-like_sf"/>
</dbReference>
<dbReference type="InterPro" id="IPR018060">
    <property type="entry name" value="HTH_AraC"/>
</dbReference>
<dbReference type="GO" id="GO:0043565">
    <property type="term" value="F:sequence-specific DNA binding"/>
    <property type="evidence" value="ECO:0007669"/>
    <property type="project" value="InterPro"/>
</dbReference>
<dbReference type="Gene3D" id="1.10.10.60">
    <property type="entry name" value="Homeodomain-like"/>
    <property type="match status" value="2"/>
</dbReference>
<dbReference type="SUPFAM" id="SSF46689">
    <property type="entry name" value="Homeodomain-like"/>
    <property type="match status" value="1"/>
</dbReference>
<keyword evidence="2" id="KW-0238">DNA-binding</keyword>
<dbReference type="Gene3D" id="3.30.450.20">
    <property type="entry name" value="PAS domain"/>
    <property type="match status" value="2"/>
</dbReference>
<evidence type="ECO:0000259" key="5">
    <source>
        <dbReference type="PROSITE" id="PS01124"/>
    </source>
</evidence>
<dbReference type="GO" id="GO:0003700">
    <property type="term" value="F:DNA-binding transcription factor activity"/>
    <property type="evidence" value="ECO:0007669"/>
    <property type="project" value="InterPro"/>
</dbReference>
<dbReference type="Proteomes" id="UP000318521">
    <property type="component" value="Unassembled WGS sequence"/>
</dbReference>
<evidence type="ECO:0000313" key="6">
    <source>
        <dbReference type="EMBL" id="TSB46026.1"/>
    </source>
</evidence>
<dbReference type="PANTHER" id="PTHR43280">
    <property type="entry name" value="ARAC-FAMILY TRANSCRIPTIONAL REGULATOR"/>
    <property type="match status" value="1"/>
</dbReference>
<proteinExistence type="predicted"/>
<accession>A0A553ZXF0</accession>
<feature type="transmembrane region" description="Helical" evidence="4">
    <location>
        <begin position="311"/>
        <end position="331"/>
    </location>
</feature>
<reference evidence="6 7" key="1">
    <citation type="submission" date="2019-07" db="EMBL/GenBank/DDBJ databases">
        <authorList>
            <person name="Park Y.J."/>
            <person name="Jeong S.E."/>
            <person name="Jung H.S."/>
        </authorList>
    </citation>
    <scope>NUCLEOTIDE SEQUENCE [LARGE SCALE GENOMIC DNA]</scope>
    <source>
        <strain evidence="7">P16(2019)</strain>
    </source>
</reference>
<protein>
    <submittedName>
        <fullName evidence="6">AraC family transcriptional regulator</fullName>
    </submittedName>
</protein>
<dbReference type="PRINTS" id="PR00032">
    <property type="entry name" value="HTHARAC"/>
</dbReference>
<keyword evidence="7" id="KW-1185">Reference proteome</keyword>
<evidence type="ECO:0000256" key="2">
    <source>
        <dbReference type="ARBA" id="ARBA00023125"/>
    </source>
</evidence>
<dbReference type="InterPro" id="IPR041522">
    <property type="entry name" value="CdaR_GGDEF"/>
</dbReference>
<evidence type="ECO:0000313" key="7">
    <source>
        <dbReference type="Proteomes" id="UP000318521"/>
    </source>
</evidence>
<dbReference type="EMBL" id="VLXZ01000008">
    <property type="protein sequence ID" value="TSB46026.1"/>
    <property type="molecule type" value="Genomic_DNA"/>
</dbReference>
<dbReference type="Pfam" id="PF17853">
    <property type="entry name" value="GGDEF_2"/>
    <property type="match status" value="1"/>
</dbReference>
<dbReference type="PROSITE" id="PS01124">
    <property type="entry name" value="HTH_ARAC_FAMILY_2"/>
    <property type="match status" value="1"/>
</dbReference>
<dbReference type="PANTHER" id="PTHR43280:SF10">
    <property type="entry name" value="REGULATORY PROTEIN POCR"/>
    <property type="match status" value="1"/>
</dbReference>
<keyword evidence="4" id="KW-0812">Transmembrane</keyword>
<keyword evidence="1" id="KW-0805">Transcription regulation</keyword>
<keyword evidence="4" id="KW-1133">Transmembrane helix</keyword>